<evidence type="ECO:0000256" key="1">
    <source>
        <dbReference type="ARBA" id="ARBA00004123"/>
    </source>
</evidence>
<dbReference type="SMART" id="SM00389">
    <property type="entry name" value="HOX"/>
    <property type="match status" value="1"/>
</dbReference>
<dbReference type="Proteomes" id="UP000694924">
    <property type="component" value="Unplaced"/>
</dbReference>
<organism evidence="9 11">
    <name type="scientific">Polistes dominula</name>
    <name type="common">European paper wasp</name>
    <name type="synonym">Vespa dominula</name>
    <dbReference type="NCBI Taxonomy" id="743375"/>
    <lineage>
        <taxon>Eukaryota</taxon>
        <taxon>Metazoa</taxon>
        <taxon>Ecdysozoa</taxon>
        <taxon>Arthropoda</taxon>
        <taxon>Hexapoda</taxon>
        <taxon>Insecta</taxon>
        <taxon>Pterygota</taxon>
        <taxon>Neoptera</taxon>
        <taxon>Endopterygota</taxon>
        <taxon>Hymenoptera</taxon>
        <taxon>Apocrita</taxon>
        <taxon>Aculeata</taxon>
        <taxon>Vespoidea</taxon>
        <taxon>Vespidae</taxon>
        <taxon>Polistinae</taxon>
        <taxon>Polistini</taxon>
        <taxon>Polistes</taxon>
    </lineage>
</organism>
<evidence type="ECO:0000256" key="2">
    <source>
        <dbReference type="ARBA" id="ARBA00023125"/>
    </source>
</evidence>
<protein>
    <submittedName>
        <fullName evidence="10 11">Uncharacterized protein LOC107066433 isoform X1</fullName>
    </submittedName>
</protein>
<feature type="region of interest" description="Disordered" evidence="7">
    <location>
        <begin position="222"/>
        <end position="241"/>
    </location>
</feature>
<keyword evidence="3 5" id="KW-0371">Homeobox</keyword>
<feature type="domain" description="Homeobox" evidence="8">
    <location>
        <begin position="43"/>
        <end position="106"/>
    </location>
</feature>
<dbReference type="RefSeq" id="XP_015176532.1">
    <property type="nucleotide sequence ID" value="XM_015321046.1"/>
</dbReference>
<dbReference type="SUPFAM" id="SSF46689">
    <property type="entry name" value="Homeodomain-like"/>
    <property type="match status" value="1"/>
</dbReference>
<dbReference type="RefSeq" id="XP_015176530.1">
    <property type="nucleotide sequence ID" value="XM_015321044.1"/>
</dbReference>
<feature type="region of interest" description="Disordered" evidence="7">
    <location>
        <begin position="142"/>
        <end position="185"/>
    </location>
</feature>
<dbReference type="InterPro" id="IPR009057">
    <property type="entry name" value="Homeodomain-like_sf"/>
</dbReference>
<dbReference type="GeneID" id="107066433"/>
<evidence type="ECO:0000256" key="4">
    <source>
        <dbReference type="ARBA" id="ARBA00023242"/>
    </source>
</evidence>
<accession>A0ABM1I8J5</accession>
<evidence type="ECO:0000256" key="5">
    <source>
        <dbReference type="PROSITE-ProRule" id="PRU00108"/>
    </source>
</evidence>
<feature type="compositionally biased region" description="Polar residues" evidence="7">
    <location>
        <begin position="168"/>
        <end position="180"/>
    </location>
</feature>
<keyword evidence="9" id="KW-1185">Reference proteome</keyword>
<dbReference type="PANTHER" id="PTHR11850">
    <property type="entry name" value="HOMEOBOX PROTEIN TRANSCRIPTION FACTORS"/>
    <property type="match status" value="1"/>
</dbReference>
<proteinExistence type="predicted"/>
<dbReference type="RefSeq" id="XP_015176533.1">
    <property type="nucleotide sequence ID" value="XM_015321047.1"/>
</dbReference>
<evidence type="ECO:0000313" key="12">
    <source>
        <dbReference type="RefSeq" id="XP_015176533.1"/>
    </source>
</evidence>
<evidence type="ECO:0000259" key="8">
    <source>
        <dbReference type="PROSITE" id="PS50071"/>
    </source>
</evidence>
<feature type="DNA-binding region" description="Homeobox" evidence="5">
    <location>
        <begin position="45"/>
        <end position="107"/>
    </location>
</feature>
<dbReference type="InterPro" id="IPR050224">
    <property type="entry name" value="TALE_homeobox"/>
</dbReference>
<evidence type="ECO:0000313" key="11">
    <source>
        <dbReference type="RefSeq" id="XP_015176532.1"/>
    </source>
</evidence>
<reference evidence="10 11" key="1">
    <citation type="submission" date="2025-05" db="UniProtKB">
        <authorList>
            <consortium name="RefSeq"/>
        </authorList>
    </citation>
    <scope>IDENTIFICATION</scope>
    <source>
        <tissue evidence="10 11">Whole body</tissue>
    </source>
</reference>
<name>A0ABM1I8J5_POLDO</name>
<evidence type="ECO:0000313" key="10">
    <source>
        <dbReference type="RefSeq" id="XP_015176530.1"/>
    </source>
</evidence>
<dbReference type="Pfam" id="PF05920">
    <property type="entry name" value="Homeobox_KN"/>
    <property type="match status" value="1"/>
</dbReference>
<dbReference type="CDD" id="cd00086">
    <property type="entry name" value="homeodomain"/>
    <property type="match status" value="1"/>
</dbReference>
<feature type="region of interest" description="Disordered" evidence="7">
    <location>
        <begin position="28"/>
        <end position="50"/>
    </location>
</feature>
<feature type="coiled-coil region" evidence="6">
    <location>
        <begin position="421"/>
        <end position="448"/>
    </location>
</feature>
<evidence type="ECO:0000256" key="7">
    <source>
        <dbReference type="SAM" id="MobiDB-lite"/>
    </source>
</evidence>
<keyword evidence="2 5" id="KW-0238">DNA-binding</keyword>
<sequence length="478" mass="55953">MLQRVNQRLNEEQNIFDDTRYIEDEDLNHHSNSEDDSQSMQNNGVRRRRGNLPKNAVKILKKWLYEHRYAAYPDEIEKTRLSIATGLTQLQVCNWFINARRRLLPEWIRDDGRDPESYTISRGKNANNKQTAESIRRNYLNGKHRYESKKNYTNNKRKNYKYNTSNTPNQDNDGPSTSEISFDDKPSTSAIVGYGGPNLISRTDFNHNQISIMDTSRINYGSEEDSFHESGSSSHSEEERTVNNCQSVIVYPRSQMVQEVFVPDYNSQLHPAQRGSTGYTWNAPRQHLTSTPDVQNETEIYSDVYDYDNFTNTDYLPNTDHPRFHNNRRESLFKLISPYHFRNIDHEELLKIVRELNNRVNFPEQYAYMNIENELELIFRYEQIMRSTGIPKEYLIRIQRDYEQLREINLRRFSNYNLLILVEVAVRIKKAEEEIEKKRAAADDAAAAAAAAAATTGAETFENFMNDSETTEESLKEE</sequence>
<keyword evidence="6" id="KW-0175">Coiled coil</keyword>
<gene>
    <name evidence="10 11 12" type="primary">LOC107066433</name>
</gene>
<dbReference type="Gene3D" id="1.10.10.60">
    <property type="entry name" value="Homeodomain-like"/>
    <property type="match status" value="1"/>
</dbReference>
<keyword evidence="4 5" id="KW-0539">Nucleus</keyword>
<dbReference type="InterPro" id="IPR008422">
    <property type="entry name" value="KN_HD"/>
</dbReference>
<dbReference type="PROSITE" id="PS50071">
    <property type="entry name" value="HOMEOBOX_2"/>
    <property type="match status" value="1"/>
</dbReference>
<evidence type="ECO:0000313" key="9">
    <source>
        <dbReference type="Proteomes" id="UP000694924"/>
    </source>
</evidence>
<comment type="subcellular location">
    <subcellularLocation>
        <location evidence="1 5">Nucleus</location>
    </subcellularLocation>
</comment>
<dbReference type="InterPro" id="IPR001356">
    <property type="entry name" value="HD"/>
</dbReference>
<evidence type="ECO:0000256" key="3">
    <source>
        <dbReference type="ARBA" id="ARBA00023155"/>
    </source>
</evidence>
<evidence type="ECO:0000256" key="6">
    <source>
        <dbReference type="SAM" id="Coils"/>
    </source>
</evidence>